<protein>
    <recommendedName>
        <fullName evidence="3">Phage terminase small subunit</fullName>
    </recommendedName>
</protein>
<sequence>MTSITPIEKRRGRPRAQMPALPDEILSGMSALEKEHFEYFLYAYEQAYERRYGRLTPTARINITQAGLDYIHLLRLQGEQFQSRKLVSQARQHPGVQLRAWLAAAGLQERDIEQPKQTDEAADTREALLKLAAR</sequence>
<organism evidence="1 2">
    <name type="scientific">Thermosporothrix hazakensis</name>
    <dbReference type="NCBI Taxonomy" id="644383"/>
    <lineage>
        <taxon>Bacteria</taxon>
        <taxon>Bacillati</taxon>
        <taxon>Chloroflexota</taxon>
        <taxon>Ktedonobacteria</taxon>
        <taxon>Ktedonobacterales</taxon>
        <taxon>Thermosporotrichaceae</taxon>
        <taxon>Thermosporothrix</taxon>
    </lineage>
</organism>
<dbReference type="Proteomes" id="UP000248806">
    <property type="component" value="Unassembled WGS sequence"/>
</dbReference>
<comment type="caution">
    <text evidence="1">The sequence shown here is derived from an EMBL/GenBank/DDBJ whole genome shotgun (WGS) entry which is preliminary data.</text>
</comment>
<evidence type="ECO:0000313" key="1">
    <source>
        <dbReference type="EMBL" id="PZW19239.1"/>
    </source>
</evidence>
<dbReference type="AlphaFoldDB" id="A0A326TTV7"/>
<accession>A0A326TTV7</accession>
<keyword evidence="2" id="KW-1185">Reference proteome</keyword>
<name>A0A326TTV7_THEHA</name>
<dbReference type="RefSeq" id="WP_111326507.1">
    <property type="nucleotide sequence ID" value="NZ_BIFX01000001.1"/>
</dbReference>
<gene>
    <name evidence="1" type="ORF">EI42_06177</name>
</gene>
<dbReference type="EMBL" id="QKUF01000050">
    <property type="protein sequence ID" value="PZW19239.1"/>
    <property type="molecule type" value="Genomic_DNA"/>
</dbReference>
<proteinExistence type="predicted"/>
<reference evidence="1 2" key="1">
    <citation type="submission" date="2018-06" db="EMBL/GenBank/DDBJ databases">
        <title>Genomic Encyclopedia of Archaeal and Bacterial Type Strains, Phase II (KMG-II): from individual species to whole genera.</title>
        <authorList>
            <person name="Goeker M."/>
        </authorList>
    </citation>
    <scope>NUCLEOTIDE SEQUENCE [LARGE SCALE GENOMIC DNA]</scope>
    <source>
        <strain evidence="1 2">ATCC BAA-1881</strain>
    </source>
</reference>
<evidence type="ECO:0000313" key="2">
    <source>
        <dbReference type="Proteomes" id="UP000248806"/>
    </source>
</evidence>
<evidence type="ECO:0008006" key="3">
    <source>
        <dbReference type="Google" id="ProtNLM"/>
    </source>
</evidence>